<comment type="subcellular location">
    <subcellularLocation>
        <location evidence="1">Membrane</location>
        <topology evidence="1">Multi-pass membrane protein</topology>
    </subcellularLocation>
</comment>
<evidence type="ECO:0000313" key="16">
    <source>
        <dbReference type="EMBL" id="KAF6137716.1"/>
    </source>
</evidence>
<evidence type="ECO:0000256" key="7">
    <source>
        <dbReference type="ARBA" id="ARBA00022989"/>
    </source>
</evidence>
<protein>
    <recommendedName>
        <fullName evidence="15">Fatty acid desaturase domain-containing protein</fullName>
    </recommendedName>
</protein>
<evidence type="ECO:0000256" key="11">
    <source>
        <dbReference type="ARBA" id="ARBA00023136"/>
    </source>
</evidence>
<comment type="cofactor">
    <cofactor evidence="13">
        <name>Fe(2+)</name>
        <dbReference type="ChEBI" id="CHEBI:29033"/>
    </cofactor>
</comment>
<evidence type="ECO:0000256" key="9">
    <source>
        <dbReference type="ARBA" id="ARBA00023004"/>
    </source>
</evidence>
<dbReference type="AlphaFoldDB" id="A0A7J7L522"/>
<comment type="caution">
    <text evidence="16">The sequence shown here is derived from an EMBL/GenBank/DDBJ whole genome shotgun (WGS) entry which is preliminary data.</text>
</comment>
<dbReference type="OrthoDB" id="10260134at2759"/>
<evidence type="ECO:0000256" key="8">
    <source>
        <dbReference type="ARBA" id="ARBA00023002"/>
    </source>
</evidence>
<evidence type="ECO:0000256" key="14">
    <source>
        <dbReference type="SAM" id="Phobius"/>
    </source>
</evidence>
<dbReference type="PANTHER" id="PTHR11351:SF31">
    <property type="entry name" value="DESATURASE 1, ISOFORM A-RELATED"/>
    <property type="match status" value="1"/>
</dbReference>
<sequence length="297" mass="34380">MEGTKIRAIEGDEKTHNISKIVPVAPSNTLDIFHAIIFFLLHSLCLFAPFTFSWDALCLALVLNAVCTLFGITLSYHRNLTHKSFKLPKWLEYTFAYIGLHALQGDPIWWVSTHRYHHKFTDTVKDPHSPIAGFWHSHIIWAFYRKNIIEKCGNYDNVKDLEMQAYYRFLRRTHYVHPTALGVLLYALGGFPYIVWGMAVRTILDVHTSSLVNSVCHIWGHQAWKTGDLSRNNGLIALISFGEGWHNNHHAFQFSARHGLEWWQIDVTWYVIKLLERIGLATDVKVPSDLQKQKMLL</sequence>
<dbReference type="Pfam" id="PF00487">
    <property type="entry name" value="FA_desaturase"/>
    <property type="match status" value="1"/>
</dbReference>
<keyword evidence="5 13" id="KW-0812">Transmembrane</keyword>
<keyword evidence="10" id="KW-0443">Lipid metabolism</keyword>
<feature type="transmembrane region" description="Helical" evidence="14">
    <location>
        <begin position="175"/>
        <end position="196"/>
    </location>
</feature>
<evidence type="ECO:0000256" key="10">
    <source>
        <dbReference type="ARBA" id="ARBA00023098"/>
    </source>
</evidence>
<keyword evidence="17" id="KW-1185">Reference proteome</keyword>
<comment type="similarity">
    <text evidence="3 13">Belongs to the fatty acid desaturase type 1 family.</text>
</comment>
<dbReference type="InterPro" id="IPR005804">
    <property type="entry name" value="FA_desaturase_dom"/>
</dbReference>
<accession>A0A7J7L522</accession>
<feature type="transmembrane region" description="Helical" evidence="14">
    <location>
        <begin position="57"/>
        <end position="77"/>
    </location>
</feature>
<evidence type="ECO:0000256" key="3">
    <source>
        <dbReference type="ARBA" id="ARBA00009295"/>
    </source>
</evidence>
<keyword evidence="7 14" id="KW-1133">Transmembrane helix</keyword>
<keyword evidence="11 14" id="KW-0472">Membrane</keyword>
<feature type="domain" description="Fatty acid desaturase" evidence="15">
    <location>
        <begin position="54"/>
        <end position="266"/>
    </location>
</feature>
<dbReference type="CDD" id="cd03505">
    <property type="entry name" value="Delta9-FADS-like"/>
    <property type="match status" value="1"/>
</dbReference>
<comment type="pathway">
    <text evidence="2">Lipid metabolism.</text>
</comment>
<dbReference type="GO" id="GO:0042761">
    <property type="term" value="P:very long-chain fatty acid biosynthetic process"/>
    <property type="evidence" value="ECO:0007669"/>
    <property type="project" value="TreeGrafter"/>
</dbReference>
<evidence type="ECO:0000259" key="15">
    <source>
        <dbReference type="Pfam" id="PF00487"/>
    </source>
</evidence>
<evidence type="ECO:0000256" key="5">
    <source>
        <dbReference type="ARBA" id="ARBA00022692"/>
    </source>
</evidence>
<keyword evidence="9" id="KW-0408">Iron</keyword>
<evidence type="ECO:0000256" key="2">
    <source>
        <dbReference type="ARBA" id="ARBA00005189"/>
    </source>
</evidence>
<keyword evidence="8 13" id="KW-0560">Oxidoreductase</keyword>
<dbReference type="InterPro" id="IPR015876">
    <property type="entry name" value="Acyl-CoA_DS"/>
</dbReference>
<dbReference type="PANTHER" id="PTHR11351">
    <property type="entry name" value="ACYL-COA DESATURASE"/>
    <property type="match status" value="1"/>
</dbReference>
<dbReference type="Proteomes" id="UP000541444">
    <property type="component" value="Unassembled WGS sequence"/>
</dbReference>
<dbReference type="EMBL" id="JACGCM010002629">
    <property type="protein sequence ID" value="KAF6137716.1"/>
    <property type="molecule type" value="Genomic_DNA"/>
</dbReference>
<proteinExistence type="inferred from homology"/>
<gene>
    <name evidence="16" type="ORF">GIB67_003195</name>
</gene>
<name>A0A7J7L522_9MAGN</name>
<feature type="transmembrane region" description="Helical" evidence="14">
    <location>
        <begin position="32"/>
        <end position="50"/>
    </location>
</feature>
<keyword evidence="4 13" id="KW-0444">Lipid biosynthesis</keyword>
<dbReference type="GO" id="GO:0016717">
    <property type="term" value="F:oxidoreductase activity, acting on paired donors, with oxidation of a pair of donors resulting in the reduction of molecular oxygen to two molecules of water"/>
    <property type="evidence" value="ECO:0007669"/>
    <property type="project" value="InterPro"/>
</dbReference>
<organism evidence="16 17">
    <name type="scientific">Kingdonia uniflora</name>
    <dbReference type="NCBI Taxonomy" id="39325"/>
    <lineage>
        <taxon>Eukaryota</taxon>
        <taxon>Viridiplantae</taxon>
        <taxon>Streptophyta</taxon>
        <taxon>Embryophyta</taxon>
        <taxon>Tracheophyta</taxon>
        <taxon>Spermatophyta</taxon>
        <taxon>Magnoliopsida</taxon>
        <taxon>Ranunculales</taxon>
        <taxon>Circaeasteraceae</taxon>
        <taxon>Kingdonia</taxon>
    </lineage>
</organism>
<evidence type="ECO:0000256" key="13">
    <source>
        <dbReference type="RuleBase" id="RU000581"/>
    </source>
</evidence>
<keyword evidence="12 13" id="KW-0275">Fatty acid biosynthesis</keyword>
<evidence type="ECO:0000313" key="17">
    <source>
        <dbReference type="Proteomes" id="UP000541444"/>
    </source>
</evidence>
<keyword evidence="6" id="KW-0276">Fatty acid metabolism</keyword>
<comment type="domain">
    <text evidence="13">The histidine box domains are involved in binding the catalytic metal ions.</text>
</comment>
<reference evidence="16 17" key="1">
    <citation type="journal article" date="2020" name="IScience">
        <title>Genome Sequencing of the Endangered Kingdonia uniflora (Circaeasteraceae, Ranunculales) Reveals Potential Mechanisms of Evolutionary Specialization.</title>
        <authorList>
            <person name="Sun Y."/>
            <person name="Deng T."/>
            <person name="Zhang A."/>
            <person name="Moore M.J."/>
            <person name="Landis J.B."/>
            <person name="Lin N."/>
            <person name="Zhang H."/>
            <person name="Zhang X."/>
            <person name="Huang J."/>
            <person name="Zhang X."/>
            <person name="Sun H."/>
            <person name="Wang H."/>
        </authorList>
    </citation>
    <scope>NUCLEOTIDE SEQUENCE [LARGE SCALE GENOMIC DNA]</scope>
    <source>
        <strain evidence="16">TB1705</strain>
        <tissue evidence="16">Leaf</tissue>
    </source>
</reference>
<evidence type="ECO:0000256" key="4">
    <source>
        <dbReference type="ARBA" id="ARBA00022516"/>
    </source>
</evidence>
<dbReference type="PRINTS" id="PR00075">
    <property type="entry name" value="FACDDSATRASE"/>
</dbReference>
<evidence type="ECO:0000256" key="12">
    <source>
        <dbReference type="ARBA" id="ARBA00023160"/>
    </source>
</evidence>
<evidence type="ECO:0000256" key="6">
    <source>
        <dbReference type="ARBA" id="ARBA00022832"/>
    </source>
</evidence>
<dbReference type="GO" id="GO:0005789">
    <property type="term" value="C:endoplasmic reticulum membrane"/>
    <property type="evidence" value="ECO:0007669"/>
    <property type="project" value="TreeGrafter"/>
</dbReference>
<evidence type="ECO:0000256" key="1">
    <source>
        <dbReference type="ARBA" id="ARBA00004141"/>
    </source>
</evidence>